<dbReference type="EMBL" id="SMMG02000001">
    <property type="protein sequence ID" value="KAA3487944.1"/>
    <property type="molecule type" value="Genomic_DNA"/>
</dbReference>
<proteinExistence type="predicted"/>
<reference evidence="2" key="1">
    <citation type="submission" date="2019-08" db="EMBL/GenBank/DDBJ databases">
        <authorList>
            <person name="Liu F."/>
        </authorList>
    </citation>
    <scope>NUCLEOTIDE SEQUENCE [LARGE SCALE GENOMIC DNA]</scope>
    <source>
        <strain evidence="2">PA1801</strain>
        <tissue evidence="2">Leaf</tissue>
    </source>
</reference>
<evidence type="ECO:0000256" key="1">
    <source>
        <dbReference type="SAM" id="MobiDB-lite"/>
    </source>
</evidence>
<accession>A0A5B6X3T8</accession>
<sequence>MEMNSYQWPTERYIYGQKPSTSKLYKKSLTSASSIYGRDKPLFHYINNPTEHVNYIEIRGRKPSSNTYNSRQRYRPNLRWG</sequence>
<gene>
    <name evidence="2" type="ORF">EPI10_031735</name>
</gene>
<dbReference type="Proteomes" id="UP000325315">
    <property type="component" value="Unassembled WGS sequence"/>
</dbReference>
<protein>
    <submittedName>
        <fullName evidence="2">Uncharacterized protein</fullName>
    </submittedName>
</protein>
<keyword evidence="3" id="KW-1185">Reference proteome</keyword>
<dbReference type="AlphaFoldDB" id="A0A5B6X3T8"/>
<evidence type="ECO:0000313" key="3">
    <source>
        <dbReference type="Proteomes" id="UP000325315"/>
    </source>
</evidence>
<evidence type="ECO:0000313" key="2">
    <source>
        <dbReference type="EMBL" id="KAA3487944.1"/>
    </source>
</evidence>
<comment type="caution">
    <text evidence="2">The sequence shown here is derived from an EMBL/GenBank/DDBJ whole genome shotgun (WGS) entry which is preliminary data.</text>
</comment>
<feature type="compositionally biased region" description="Basic residues" evidence="1">
    <location>
        <begin position="72"/>
        <end position="81"/>
    </location>
</feature>
<name>A0A5B6X3T8_9ROSI</name>
<organism evidence="2 3">
    <name type="scientific">Gossypium australe</name>
    <dbReference type="NCBI Taxonomy" id="47621"/>
    <lineage>
        <taxon>Eukaryota</taxon>
        <taxon>Viridiplantae</taxon>
        <taxon>Streptophyta</taxon>
        <taxon>Embryophyta</taxon>
        <taxon>Tracheophyta</taxon>
        <taxon>Spermatophyta</taxon>
        <taxon>Magnoliopsida</taxon>
        <taxon>eudicotyledons</taxon>
        <taxon>Gunneridae</taxon>
        <taxon>Pentapetalae</taxon>
        <taxon>rosids</taxon>
        <taxon>malvids</taxon>
        <taxon>Malvales</taxon>
        <taxon>Malvaceae</taxon>
        <taxon>Malvoideae</taxon>
        <taxon>Gossypium</taxon>
    </lineage>
</organism>
<feature type="region of interest" description="Disordered" evidence="1">
    <location>
        <begin position="62"/>
        <end position="81"/>
    </location>
</feature>